<evidence type="ECO:0000256" key="5">
    <source>
        <dbReference type="ARBA" id="ARBA00023002"/>
    </source>
</evidence>
<keyword evidence="9" id="KW-1185">Reference proteome</keyword>
<feature type="domain" description="Semialdehyde dehydrogenase NAD-binding" evidence="7">
    <location>
        <begin position="34"/>
        <end position="137"/>
    </location>
</feature>
<dbReference type="InterPro" id="IPR050085">
    <property type="entry name" value="AGPR"/>
</dbReference>
<keyword evidence="2" id="KW-0055">Arginine biosynthesis</keyword>
<dbReference type="Gene3D" id="3.30.360.10">
    <property type="entry name" value="Dihydrodipicolinate Reductase, domain 2"/>
    <property type="match status" value="1"/>
</dbReference>
<name>A0A6I4U243_9SPHN</name>
<dbReference type="PANTHER" id="PTHR32338">
    <property type="entry name" value="N-ACETYL-GAMMA-GLUTAMYL-PHOSPHATE REDUCTASE, CHLOROPLASTIC-RELATED-RELATED"/>
    <property type="match status" value="1"/>
</dbReference>
<keyword evidence="5 8" id="KW-0560">Oxidoreductase</keyword>
<dbReference type="GO" id="GO:0051287">
    <property type="term" value="F:NAD binding"/>
    <property type="evidence" value="ECO:0007669"/>
    <property type="project" value="InterPro"/>
</dbReference>
<dbReference type="Pfam" id="PF22698">
    <property type="entry name" value="Semialdhyde_dhC_1"/>
    <property type="match status" value="1"/>
</dbReference>
<gene>
    <name evidence="8" type="primary">argC</name>
    <name evidence="8" type="ORF">GRI68_08150</name>
</gene>
<dbReference type="Gene3D" id="3.40.50.720">
    <property type="entry name" value="NAD(P)-binding Rossmann-like Domain"/>
    <property type="match status" value="1"/>
</dbReference>
<organism evidence="8 9">
    <name type="scientific">Alteriqipengyuania halimionae</name>
    <dbReference type="NCBI Taxonomy" id="1926630"/>
    <lineage>
        <taxon>Bacteria</taxon>
        <taxon>Pseudomonadati</taxon>
        <taxon>Pseudomonadota</taxon>
        <taxon>Alphaproteobacteria</taxon>
        <taxon>Sphingomonadales</taxon>
        <taxon>Erythrobacteraceae</taxon>
        <taxon>Alteriqipengyuania</taxon>
    </lineage>
</organism>
<evidence type="ECO:0000256" key="2">
    <source>
        <dbReference type="ARBA" id="ARBA00022571"/>
    </source>
</evidence>
<dbReference type="InterPro" id="IPR036291">
    <property type="entry name" value="NAD(P)-bd_dom_sf"/>
</dbReference>
<dbReference type="PROSITE" id="PS01224">
    <property type="entry name" value="ARGC"/>
    <property type="match status" value="1"/>
</dbReference>
<dbReference type="SMART" id="SM00859">
    <property type="entry name" value="Semialdhyde_dh"/>
    <property type="match status" value="1"/>
</dbReference>
<comment type="caution">
    <text evidence="8">The sequence shown here is derived from an EMBL/GenBank/DDBJ whole genome shotgun (WGS) entry which is preliminary data.</text>
</comment>
<keyword evidence="4" id="KW-0521">NADP</keyword>
<reference evidence="8 9" key="1">
    <citation type="submission" date="2019-12" db="EMBL/GenBank/DDBJ databases">
        <title>Genomic-based taxomic classification of the family Erythrobacteraceae.</title>
        <authorList>
            <person name="Xu L."/>
        </authorList>
    </citation>
    <scope>NUCLEOTIDE SEQUENCE [LARGE SCALE GENOMIC DNA]</scope>
    <source>
        <strain evidence="8 9">LMG 29519</strain>
    </source>
</reference>
<dbReference type="SUPFAM" id="SSF51735">
    <property type="entry name" value="NAD(P)-binding Rossmann-fold domains"/>
    <property type="match status" value="1"/>
</dbReference>
<dbReference type="InterPro" id="IPR058924">
    <property type="entry name" value="AGPR_dimerisation_dom"/>
</dbReference>
<evidence type="ECO:0000256" key="1">
    <source>
        <dbReference type="ARBA" id="ARBA00022490"/>
    </source>
</evidence>
<dbReference type="PANTHER" id="PTHR32338:SF10">
    <property type="entry name" value="N-ACETYL-GAMMA-GLUTAMYL-PHOSPHATE REDUCTASE, CHLOROPLASTIC-RELATED"/>
    <property type="match status" value="1"/>
</dbReference>
<keyword evidence="3" id="KW-0028">Amino-acid biosynthesis</keyword>
<feature type="active site" evidence="6">
    <location>
        <position position="145"/>
    </location>
</feature>
<accession>A0A6I4U243</accession>
<dbReference type="Proteomes" id="UP000429229">
    <property type="component" value="Unassembled WGS sequence"/>
</dbReference>
<evidence type="ECO:0000259" key="7">
    <source>
        <dbReference type="SMART" id="SM00859"/>
    </source>
</evidence>
<evidence type="ECO:0000313" key="9">
    <source>
        <dbReference type="Proteomes" id="UP000429229"/>
    </source>
</evidence>
<dbReference type="Pfam" id="PF01118">
    <property type="entry name" value="Semialdhyde_dh"/>
    <property type="match status" value="1"/>
</dbReference>
<dbReference type="CDD" id="cd23935">
    <property type="entry name" value="AGPR_2_C"/>
    <property type="match status" value="1"/>
</dbReference>
<dbReference type="GO" id="GO:0003942">
    <property type="term" value="F:N-acetyl-gamma-glutamyl-phosphate reductase activity"/>
    <property type="evidence" value="ECO:0007669"/>
    <property type="project" value="UniProtKB-EC"/>
</dbReference>
<evidence type="ECO:0000313" key="8">
    <source>
        <dbReference type="EMBL" id="MXP10149.1"/>
    </source>
</evidence>
<dbReference type="SUPFAM" id="SSF55347">
    <property type="entry name" value="Glyceraldehyde-3-phosphate dehydrogenase-like, C-terminal domain"/>
    <property type="match status" value="1"/>
</dbReference>
<evidence type="ECO:0000256" key="6">
    <source>
        <dbReference type="PROSITE-ProRule" id="PRU10010"/>
    </source>
</evidence>
<dbReference type="InterPro" id="IPR023013">
    <property type="entry name" value="AGPR_AS"/>
</dbReference>
<dbReference type="InterPro" id="IPR010136">
    <property type="entry name" value="AGPR_type-2"/>
</dbReference>
<dbReference type="EC" id="1.2.1.38" evidence="8"/>
<sequence length="339" mass="36723">MPKTDWVAWSVGSGSKISARLTNERTNEFPGVIEVFVDGAAGTTGLEIVQRLEAHPEFVPVQLDEERRKDREARREALNAAEFAVLCLPDVAAKDAIALIDDDAKVRIVDASSAHRTATGWTYGFPEIGFRDAIREARLVSNPGCYPTGFLAGLAPLVKAGMLPADWPYGVHAVSGYSGGGKTLVERFEDDDCTVAWRGYATSLEHKHLPEMRQHAGLAHAPIFSPAVVPAFRGMVVEVPLPLDAMTGTSSVTEMRKLLAETYRDSRVIRFLDSVPDEIIVERDTASWDGLVLRLLSSDDDRRAKLVATLDNLGKGASGAAVQNLNLMAGIAEETGLKV</sequence>
<dbReference type="AlphaFoldDB" id="A0A6I4U243"/>
<dbReference type="GO" id="GO:0005737">
    <property type="term" value="C:cytoplasm"/>
    <property type="evidence" value="ECO:0007669"/>
    <property type="project" value="InterPro"/>
</dbReference>
<dbReference type="OrthoDB" id="9801289at2"/>
<keyword evidence="1" id="KW-0963">Cytoplasm</keyword>
<protein>
    <submittedName>
        <fullName evidence="8">N-acetyl-gamma-glutamyl-phosphate reductase</fullName>
        <ecNumber evidence="8">1.2.1.38</ecNumber>
    </submittedName>
</protein>
<proteinExistence type="predicted"/>
<evidence type="ECO:0000256" key="4">
    <source>
        <dbReference type="ARBA" id="ARBA00022857"/>
    </source>
</evidence>
<evidence type="ECO:0000256" key="3">
    <source>
        <dbReference type="ARBA" id="ARBA00022605"/>
    </source>
</evidence>
<dbReference type="NCBIfam" id="TIGR01851">
    <property type="entry name" value="argC_other"/>
    <property type="match status" value="1"/>
</dbReference>
<dbReference type="GO" id="GO:0006526">
    <property type="term" value="P:L-arginine biosynthetic process"/>
    <property type="evidence" value="ECO:0007669"/>
    <property type="project" value="UniProtKB-KW"/>
</dbReference>
<dbReference type="InterPro" id="IPR000534">
    <property type="entry name" value="Semialdehyde_DH_NAD-bd"/>
</dbReference>
<dbReference type="EMBL" id="WTYR01000001">
    <property type="protein sequence ID" value="MXP10149.1"/>
    <property type="molecule type" value="Genomic_DNA"/>
</dbReference>